<comment type="catalytic activity">
    <reaction evidence="6">
        <text>arsenite(in) + ATP + H2O = arsenite(out) + ADP + phosphate + H(+)</text>
        <dbReference type="Rhea" id="RHEA:11348"/>
        <dbReference type="ChEBI" id="CHEBI:15377"/>
        <dbReference type="ChEBI" id="CHEBI:15378"/>
        <dbReference type="ChEBI" id="CHEBI:29242"/>
        <dbReference type="ChEBI" id="CHEBI:30616"/>
        <dbReference type="ChEBI" id="CHEBI:43474"/>
        <dbReference type="ChEBI" id="CHEBI:456216"/>
        <dbReference type="EC" id="7.3.2.7"/>
    </reaction>
</comment>
<dbReference type="Pfam" id="PF02374">
    <property type="entry name" value="ArsA_ATPase"/>
    <property type="match status" value="1"/>
</dbReference>
<keyword evidence="3" id="KW-0067">ATP-binding</keyword>
<dbReference type="GO" id="GO:0005524">
    <property type="term" value="F:ATP binding"/>
    <property type="evidence" value="ECO:0007669"/>
    <property type="project" value="UniProtKB-KW"/>
</dbReference>
<name>A0A6G7YJG9_9ACTN</name>
<reference evidence="11 12" key="1">
    <citation type="submission" date="2020-03" db="EMBL/GenBank/DDBJ databases">
        <title>Nocardioides sp. nov., isolated from fish.</title>
        <authorList>
            <person name="Hyun D.-W."/>
            <person name="Bae J.-W."/>
        </authorList>
    </citation>
    <scope>NUCLEOTIDE SEQUENCE [LARGE SCALE GENOMIC DNA]</scope>
    <source>
        <strain evidence="11 12">HDW12A</strain>
    </source>
</reference>
<evidence type="ECO:0000259" key="9">
    <source>
        <dbReference type="Pfam" id="PF02374"/>
    </source>
</evidence>
<organism evidence="11 12">
    <name type="scientific">Nocardioides piscis</name>
    <dbReference type="NCBI Taxonomy" id="2714938"/>
    <lineage>
        <taxon>Bacteria</taxon>
        <taxon>Bacillati</taxon>
        <taxon>Actinomycetota</taxon>
        <taxon>Actinomycetes</taxon>
        <taxon>Propionibacteriales</taxon>
        <taxon>Nocardioidaceae</taxon>
        <taxon>Nocardioides</taxon>
    </lineage>
</organism>
<dbReference type="Gene3D" id="3.40.50.300">
    <property type="entry name" value="P-loop containing nucleotide triphosphate hydrolases"/>
    <property type="match status" value="1"/>
</dbReference>
<sequence length="389" mass="42041">MRILLFTGKGGVGKSTVAAGTAALSAAAGQRTLVLSTDAAHSLADAFGASAGPEPTEVAPRLFVQQVDAQLRFEQSWAEISSYLLQVLDVAGVDPVAAEELAVIPGAEEVLALLELRAHAISDEWDVIVVDCAPTAETLRLLALPEALGWYMERIFPVERRIVKALGPVLSRAAKMPMPEDAVFGAIERLHAEMDEVHDLLTGPRASVRVVLTPEAVVLAEARRSYTMLSLFGYRVDGVVVNRIFPTQEADEWRAGWVRAQTAVLQQVEESFAGLPLWRSVYRAAEPVGVETLRELAGEMYADADPLAVPTGDGPFRITRNPEGAVLHLALPHVARDEVDLARRGDELVVSVASYRRLLTLPPGLSRHRIAGARVASGELRVRFEEGVS</sequence>
<evidence type="ECO:0000256" key="2">
    <source>
        <dbReference type="ARBA" id="ARBA00022741"/>
    </source>
</evidence>
<gene>
    <name evidence="11" type="ORF">G7071_17000</name>
</gene>
<evidence type="ECO:0000256" key="6">
    <source>
        <dbReference type="ARBA" id="ARBA00052296"/>
    </source>
</evidence>
<dbReference type="NCBIfam" id="TIGR00345">
    <property type="entry name" value="GET3_arsA_TRC40"/>
    <property type="match status" value="1"/>
</dbReference>
<dbReference type="PANTHER" id="PTHR10803:SF3">
    <property type="entry name" value="ATPASE GET3"/>
    <property type="match status" value="1"/>
</dbReference>
<dbReference type="InterPro" id="IPR040612">
    <property type="entry name" value="ArsA_HSP20-like"/>
</dbReference>
<keyword evidence="12" id="KW-1185">Reference proteome</keyword>
<dbReference type="RefSeq" id="WP_166320562.1">
    <property type="nucleotide sequence ID" value="NZ_CP049866.1"/>
</dbReference>
<dbReference type="EMBL" id="CP049866">
    <property type="protein sequence ID" value="QIK76877.1"/>
    <property type="molecule type" value="Genomic_DNA"/>
</dbReference>
<dbReference type="Pfam" id="PF17886">
    <property type="entry name" value="ArsA_HSP20"/>
    <property type="match status" value="1"/>
</dbReference>
<dbReference type="SUPFAM" id="SSF52540">
    <property type="entry name" value="P-loop containing nucleoside triphosphate hydrolases"/>
    <property type="match status" value="1"/>
</dbReference>
<accession>A0A6G7YJG9</accession>
<keyword evidence="5" id="KW-1278">Translocase</keyword>
<dbReference type="CDD" id="cd02035">
    <property type="entry name" value="ArsA"/>
    <property type="match status" value="1"/>
</dbReference>
<evidence type="ECO:0000256" key="8">
    <source>
        <dbReference type="ARBA" id="ARBA00066752"/>
    </source>
</evidence>
<comment type="function">
    <text evidence="7">Anion-transporting ATPase. Catalyzes the extrusion of arsenite.</text>
</comment>
<dbReference type="GO" id="GO:0016887">
    <property type="term" value="F:ATP hydrolysis activity"/>
    <property type="evidence" value="ECO:0007669"/>
    <property type="project" value="InterPro"/>
</dbReference>
<protein>
    <recommendedName>
        <fullName evidence="8">arsenite-transporting ATPase</fullName>
        <ecNumber evidence="8">7.3.2.7</ecNumber>
    </recommendedName>
</protein>
<dbReference type="InterPro" id="IPR025723">
    <property type="entry name" value="ArsA/GET3_ATPase-like"/>
</dbReference>
<dbReference type="SUPFAM" id="SSF49764">
    <property type="entry name" value="HSP20-like chaperones"/>
    <property type="match status" value="1"/>
</dbReference>
<evidence type="ECO:0000313" key="12">
    <source>
        <dbReference type="Proteomes" id="UP000502035"/>
    </source>
</evidence>
<feature type="domain" description="ArsA/GET3 Anion-transporting ATPase-like" evidence="9">
    <location>
        <begin position="1"/>
        <end position="301"/>
    </location>
</feature>
<comment type="similarity">
    <text evidence="1">Belongs to the arsA ATPase family.</text>
</comment>
<dbReference type="InterPro" id="IPR008978">
    <property type="entry name" value="HSP20-like_chaperone"/>
</dbReference>
<evidence type="ECO:0000259" key="10">
    <source>
        <dbReference type="Pfam" id="PF17886"/>
    </source>
</evidence>
<keyword evidence="4" id="KW-0059">Arsenical resistance</keyword>
<dbReference type="Gene3D" id="2.60.40.790">
    <property type="match status" value="1"/>
</dbReference>
<keyword evidence="2" id="KW-0547">Nucleotide-binding</keyword>
<dbReference type="Proteomes" id="UP000502035">
    <property type="component" value="Chromosome"/>
</dbReference>
<dbReference type="PANTHER" id="PTHR10803">
    <property type="entry name" value="ARSENICAL PUMP-DRIVING ATPASE ARSENITE-TRANSLOCATING ATPASE"/>
    <property type="match status" value="1"/>
</dbReference>
<dbReference type="FunFam" id="3.40.50.300:FF:001801">
    <property type="entry name" value="Putative arsenical pump-driving ATPase"/>
    <property type="match status" value="1"/>
</dbReference>
<evidence type="ECO:0000256" key="7">
    <source>
        <dbReference type="ARBA" id="ARBA00059736"/>
    </source>
</evidence>
<evidence type="ECO:0000256" key="1">
    <source>
        <dbReference type="ARBA" id="ARBA00011040"/>
    </source>
</evidence>
<dbReference type="EC" id="7.3.2.7" evidence="8"/>
<evidence type="ECO:0000313" key="11">
    <source>
        <dbReference type="EMBL" id="QIK76877.1"/>
    </source>
</evidence>
<dbReference type="InterPro" id="IPR016300">
    <property type="entry name" value="ATPase_ArsA/GET3"/>
</dbReference>
<evidence type="ECO:0000256" key="5">
    <source>
        <dbReference type="ARBA" id="ARBA00022967"/>
    </source>
</evidence>
<dbReference type="InterPro" id="IPR027417">
    <property type="entry name" value="P-loop_NTPase"/>
</dbReference>
<proteinExistence type="inferred from homology"/>
<dbReference type="KEGG" id="npi:G7071_17000"/>
<evidence type="ECO:0000256" key="3">
    <source>
        <dbReference type="ARBA" id="ARBA00022840"/>
    </source>
</evidence>
<evidence type="ECO:0000256" key="4">
    <source>
        <dbReference type="ARBA" id="ARBA00022849"/>
    </source>
</evidence>
<dbReference type="AlphaFoldDB" id="A0A6G7YJG9"/>
<feature type="domain" description="ArsA HSP20-like" evidence="10">
    <location>
        <begin position="324"/>
        <end position="384"/>
    </location>
</feature>
<dbReference type="GO" id="GO:0015446">
    <property type="term" value="F:ATPase-coupled arsenite transmembrane transporter activity"/>
    <property type="evidence" value="ECO:0007669"/>
    <property type="project" value="UniProtKB-EC"/>
</dbReference>